<evidence type="ECO:0000313" key="2">
    <source>
        <dbReference type="EMBL" id="TDO39533.1"/>
    </source>
</evidence>
<evidence type="ECO:0000256" key="1">
    <source>
        <dbReference type="SAM" id="MobiDB-lite"/>
    </source>
</evidence>
<sequence length="94" mass="10769">MAGRSGIAEEVKESLRRMKDGSAGPEMAEVARDLLEGRIRLRDLSMTDVYSGPLMDAIDRYKRWESELTPEQRDALAEQVRERFGVDVNELRRS</sequence>
<comment type="caution">
    <text evidence="2">The sequence shown here is derived from an EMBL/GenBank/DDBJ whole genome shotgun (WGS) entry which is preliminary data.</text>
</comment>
<protein>
    <submittedName>
        <fullName evidence="2">Uncharacterized protein</fullName>
    </submittedName>
</protein>
<dbReference type="EMBL" id="SNWR01000001">
    <property type="protein sequence ID" value="TDO39533.1"/>
    <property type="molecule type" value="Genomic_DNA"/>
</dbReference>
<keyword evidence="3" id="KW-1185">Reference proteome</keyword>
<feature type="compositionally biased region" description="Basic and acidic residues" evidence="1">
    <location>
        <begin position="7"/>
        <end position="20"/>
    </location>
</feature>
<name>A0A4R6JS85_9ACTN</name>
<accession>A0A4R6JS85</accession>
<dbReference type="Proteomes" id="UP000294901">
    <property type="component" value="Unassembled WGS sequence"/>
</dbReference>
<reference evidence="2 3" key="1">
    <citation type="submission" date="2019-03" db="EMBL/GenBank/DDBJ databases">
        <title>Sequencing the genomes of 1000 actinobacteria strains.</title>
        <authorList>
            <person name="Klenk H.-P."/>
        </authorList>
    </citation>
    <scope>NUCLEOTIDE SEQUENCE [LARGE SCALE GENOMIC DNA]</scope>
    <source>
        <strain evidence="2 3">DSM 43805</strain>
    </source>
</reference>
<proteinExistence type="predicted"/>
<dbReference type="AlphaFoldDB" id="A0A4R6JS85"/>
<gene>
    <name evidence="2" type="ORF">C8E87_3224</name>
</gene>
<evidence type="ECO:0000313" key="3">
    <source>
        <dbReference type="Proteomes" id="UP000294901"/>
    </source>
</evidence>
<organism evidence="2 3">
    <name type="scientific">Paractinoplanes brasiliensis</name>
    <dbReference type="NCBI Taxonomy" id="52695"/>
    <lineage>
        <taxon>Bacteria</taxon>
        <taxon>Bacillati</taxon>
        <taxon>Actinomycetota</taxon>
        <taxon>Actinomycetes</taxon>
        <taxon>Micromonosporales</taxon>
        <taxon>Micromonosporaceae</taxon>
        <taxon>Paractinoplanes</taxon>
    </lineage>
</organism>
<feature type="region of interest" description="Disordered" evidence="1">
    <location>
        <begin position="1"/>
        <end position="24"/>
    </location>
</feature>